<name>A0A2P5EGA9_TREOI</name>
<dbReference type="Proteomes" id="UP000237000">
    <property type="component" value="Unassembled WGS sequence"/>
</dbReference>
<keyword evidence="3" id="KW-0653">Protein transport</keyword>
<dbReference type="OrthoDB" id="10254310at2759"/>
<dbReference type="GO" id="GO:0012505">
    <property type="term" value="C:endomembrane system"/>
    <property type="evidence" value="ECO:0007669"/>
    <property type="project" value="UniProtKB-SubCell"/>
</dbReference>
<dbReference type="Pfam" id="PF01602">
    <property type="entry name" value="Adaptin_N"/>
    <property type="match status" value="1"/>
</dbReference>
<dbReference type="InterPro" id="IPR011989">
    <property type="entry name" value="ARM-like"/>
</dbReference>
<sequence>MEKLEIMIKLASDRNIDQVLLEFKEYATEVDVDFVRKAVRAIGRCAIKLERAAERCISVLLELIKIKVNYVVQEAIIVIKDIFRRYPNTYESIIATLCESLDTLDEPEAKASMIWIIGEYAERIDNADELLESFLESFPEEPAQVQLQLLTATVKLFLKKPTEGPQQMIQVVLNNATVETDNPDLRDRAYIYWRLLSTDPEAAKDVVLAEKPVISDDSNQLEPTLLDELLANIATLSSVYHKPPEAFITRVKTTTQRTEDDEYAEGSETGYSESHVADGAASPPTSSDNVPYAAARQPGPAATPTQPAPAAPVPDLLGDLIGLDNAIVPVDQPSTPAGPPLPVLLPASTGQGLQISAQLTRRDGQIFYSLLFENNSQIPLDGFMIQFNKNTFGLAAAGSLQVPQLQPGSSATTLLPMVVFQNLSQGPPSSLLQVAVKNNQQPVWYFNDKISLHVFFTEEGRMERASFLETWRSLPDSNEVSRDFPNAVISSVEATLDQLAASNMFFIARRKHANQDVFYFSAKLPKGTPFLIELTTVVGNPGVKSAIKTPNPEMAPLFFESIEALLRDLENLKKHSKERLPIICFRDGGPPLPDFSRASLRGLVINHYNVSAGNVQYLQNGDQCYPLQKRLTFKMPYGQFTPGVYYAGLFNGLRNIRTQSYVCQYNSGTVEGCLDTTKKGQYCDQTVEDLQNNLQNDGILINHTRNLCLVNMEPKLYPLDTFMPIQVTAKAKYIAFNRTLSTKNIAVGNEVSIMCHARCNGIPDVSLYDYSSNLSKSSLVIPVPKCPKWYFSIQAVYQPKFQEEKLEEEIEVCLSIEWEVIYCKDGKDGPNCAGEEHELKEVDQANPTVPIIYLPASKTNPQDQLIFLWNPS</sequence>
<feature type="domain" description="Beta-adaptin appendage C-terminal subdomain" evidence="8">
    <location>
        <begin position="456"/>
        <end position="567"/>
    </location>
</feature>
<dbReference type="Pfam" id="PF02883">
    <property type="entry name" value="Alpha_adaptinC2"/>
    <property type="match status" value="1"/>
</dbReference>
<protein>
    <submittedName>
        <fullName evidence="9">AP complex subunit beta</fullName>
    </submittedName>
</protein>
<evidence type="ECO:0000256" key="3">
    <source>
        <dbReference type="ARBA" id="ARBA00022927"/>
    </source>
</evidence>
<dbReference type="GO" id="GO:0030131">
    <property type="term" value="C:clathrin adaptor complex"/>
    <property type="evidence" value="ECO:0007669"/>
    <property type="project" value="InterPro"/>
</dbReference>
<dbReference type="SUPFAM" id="SSF48371">
    <property type="entry name" value="ARM repeat"/>
    <property type="match status" value="1"/>
</dbReference>
<keyword evidence="4" id="KW-0472">Membrane</keyword>
<evidence type="ECO:0000256" key="5">
    <source>
        <dbReference type="ARBA" id="ARBA00029433"/>
    </source>
</evidence>
<dbReference type="InterPro" id="IPR009028">
    <property type="entry name" value="Coatomer/calthrin_app_sub_C"/>
</dbReference>
<dbReference type="Pfam" id="PF09066">
    <property type="entry name" value="B2-adapt-app_C"/>
    <property type="match status" value="1"/>
</dbReference>
<dbReference type="InterPro" id="IPR026739">
    <property type="entry name" value="AP_beta"/>
</dbReference>
<dbReference type="AlphaFoldDB" id="A0A2P5EGA9"/>
<dbReference type="FunFam" id="3.30.310.10:FF:000012">
    <property type="entry name" value="Beta-adaptin-like protein"/>
    <property type="match status" value="1"/>
</dbReference>
<dbReference type="InterPro" id="IPR015151">
    <property type="entry name" value="B-adaptin_app_sub_C"/>
</dbReference>
<dbReference type="FunFam" id="1.25.10.10:FF:001499">
    <property type="entry name" value="AP-2 complex subunit beta-like Protein"/>
    <property type="match status" value="1"/>
</dbReference>
<dbReference type="GO" id="GO:0006886">
    <property type="term" value="P:intracellular protein transport"/>
    <property type="evidence" value="ECO:0007669"/>
    <property type="project" value="InterPro"/>
</dbReference>
<dbReference type="FunCoup" id="A0A2P5EGA9">
    <property type="interactions" value="3539"/>
</dbReference>
<evidence type="ECO:0000256" key="1">
    <source>
        <dbReference type="ARBA" id="ARBA00006613"/>
    </source>
</evidence>
<comment type="similarity">
    <text evidence="1">Belongs to the adaptor complexes large subunit family.</text>
</comment>
<dbReference type="InterPro" id="IPR013037">
    <property type="entry name" value="Clathrin_b-adaptin_app_Ig-like"/>
</dbReference>
<evidence type="ECO:0000256" key="2">
    <source>
        <dbReference type="ARBA" id="ARBA00022448"/>
    </source>
</evidence>
<dbReference type="FunFam" id="2.60.40.1150:FF:000002">
    <property type="entry name" value="Beta-adaptin-like protein C"/>
    <property type="match status" value="1"/>
</dbReference>
<comment type="caution">
    <text evidence="9">The sequence shown here is derived from an EMBL/GenBank/DDBJ whole genome shotgun (WGS) entry which is preliminary data.</text>
</comment>
<dbReference type="InterPro" id="IPR016024">
    <property type="entry name" value="ARM-type_fold"/>
</dbReference>
<evidence type="ECO:0000256" key="4">
    <source>
        <dbReference type="ARBA" id="ARBA00023136"/>
    </source>
</evidence>
<dbReference type="STRING" id="63057.A0A2P5EGA9"/>
<dbReference type="GO" id="GO:0016192">
    <property type="term" value="P:vesicle-mediated transport"/>
    <property type="evidence" value="ECO:0007669"/>
    <property type="project" value="InterPro"/>
</dbReference>
<keyword evidence="2" id="KW-0813">Transport</keyword>
<accession>A0A2P5EGA9</accession>
<dbReference type="SMART" id="SM01020">
    <property type="entry name" value="B2-adapt-app_C"/>
    <property type="match status" value="1"/>
</dbReference>
<dbReference type="InParanoid" id="A0A2P5EGA9"/>
<keyword evidence="10" id="KW-1185">Reference proteome</keyword>
<dbReference type="InterPro" id="IPR012295">
    <property type="entry name" value="TBP_dom_sf"/>
</dbReference>
<dbReference type="Gene3D" id="1.25.10.10">
    <property type="entry name" value="Leucine-rich Repeat Variant"/>
    <property type="match status" value="1"/>
</dbReference>
<evidence type="ECO:0000313" key="9">
    <source>
        <dbReference type="EMBL" id="PON84544.1"/>
    </source>
</evidence>
<dbReference type="SMART" id="SM00809">
    <property type="entry name" value="Alpha_adaptinC2"/>
    <property type="match status" value="1"/>
</dbReference>
<dbReference type="PANTHER" id="PTHR11134">
    <property type="entry name" value="ADAPTOR COMPLEX SUBUNIT BETA FAMILY MEMBER"/>
    <property type="match status" value="1"/>
</dbReference>
<dbReference type="InterPro" id="IPR008152">
    <property type="entry name" value="Clathrin_a/b/g-adaptin_app_Ig"/>
</dbReference>
<dbReference type="Gene3D" id="3.30.310.10">
    <property type="entry name" value="TATA-Binding Protein"/>
    <property type="match status" value="1"/>
</dbReference>
<evidence type="ECO:0000313" key="10">
    <source>
        <dbReference type="Proteomes" id="UP000237000"/>
    </source>
</evidence>
<dbReference type="InterPro" id="IPR002553">
    <property type="entry name" value="Clathrin/coatomer_adapt-like_N"/>
</dbReference>
<feature type="compositionally biased region" description="Low complexity" evidence="6">
    <location>
        <begin position="291"/>
        <end position="305"/>
    </location>
</feature>
<evidence type="ECO:0000256" key="6">
    <source>
        <dbReference type="SAM" id="MobiDB-lite"/>
    </source>
</evidence>
<organism evidence="9 10">
    <name type="scientific">Trema orientale</name>
    <name type="common">Charcoal tree</name>
    <name type="synonym">Celtis orientalis</name>
    <dbReference type="NCBI Taxonomy" id="63057"/>
    <lineage>
        <taxon>Eukaryota</taxon>
        <taxon>Viridiplantae</taxon>
        <taxon>Streptophyta</taxon>
        <taxon>Embryophyta</taxon>
        <taxon>Tracheophyta</taxon>
        <taxon>Spermatophyta</taxon>
        <taxon>Magnoliopsida</taxon>
        <taxon>eudicotyledons</taxon>
        <taxon>Gunneridae</taxon>
        <taxon>Pentapetalae</taxon>
        <taxon>rosids</taxon>
        <taxon>fabids</taxon>
        <taxon>Rosales</taxon>
        <taxon>Cannabaceae</taxon>
        <taxon>Trema</taxon>
    </lineage>
</organism>
<reference evidence="10" key="1">
    <citation type="submission" date="2016-06" db="EMBL/GenBank/DDBJ databases">
        <title>Parallel loss of symbiosis genes in relatives of nitrogen-fixing non-legume Parasponia.</title>
        <authorList>
            <person name="Van Velzen R."/>
            <person name="Holmer R."/>
            <person name="Bu F."/>
            <person name="Rutten L."/>
            <person name="Van Zeijl A."/>
            <person name="Liu W."/>
            <person name="Santuari L."/>
            <person name="Cao Q."/>
            <person name="Sharma T."/>
            <person name="Shen D."/>
            <person name="Roswanjaya Y."/>
            <person name="Wardhani T."/>
            <person name="Kalhor M.S."/>
            <person name="Jansen J."/>
            <person name="Van den Hoogen J."/>
            <person name="Gungor B."/>
            <person name="Hartog M."/>
            <person name="Hontelez J."/>
            <person name="Verver J."/>
            <person name="Yang W.-C."/>
            <person name="Schijlen E."/>
            <person name="Repin R."/>
            <person name="Schilthuizen M."/>
            <person name="Schranz E."/>
            <person name="Heidstra R."/>
            <person name="Miyata K."/>
            <person name="Fedorova E."/>
            <person name="Kohlen W."/>
            <person name="Bisseling T."/>
            <person name="Smit S."/>
            <person name="Geurts R."/>
        </authorList>
    </citation>
    <scope>NUCLEOTIDE SEQUENCE [LARGE SCALE GENOMIC DNA]</scope>
    <source>
        <strain evidence="10">cv. RG33-2</strain>
    </source>
</reference>
<gene>
    <name evidence="9" type="ORF">TorRG33x02_196110</name>
</gene>
<comment type="subcellular location">
    <subcellularLocation>
        <location evidence="5">Endomembrane system</location>
        <topology evidence="5">Peripheral membrane protein</topology>
        <orientation evidence="5">Cytoplasmic side</orientation>
    </subcellularLocation>
</comment>
<evidence type="ECO:0000259" key="7">
    <source>
        <dbReference type="SMART" id="SM00809"/>
    </source>
</evidence>
<dbReference type="Gene3D" id="2.60.40.1150">
    <property type="match status" value="1"/>
</dbReference>
<dbReference type="InterPro" id="IPR013041">
    <property type="entry name" value="Clathrin_app_Ig-like_sf"/>
</dbReference>
<feature type="region of interest" description="Disordered" evidence="6">
    <location>
        <begin position="250"/>
        <end position="311"/>
    </location>
</feature>
<proteinExistence type="inferred from homology"/>
<evidence type="ECO:0000259" key="8">
    <source>
        <dbReference type="SMART" id="SM01020"/>
    </source>
</evidence>
<dbReference type="SUPFAM" id="SSF49348">
    <property type="entry name" value="Clathrin adaptor appendage domain"/>
    <property type="match status" value="1"/>
</dbReference>
<feature type="domain" description="Clathrin adaptor alpha/beta/gamma-adaptin appendage Ig-like subdomain" evidence="7">
    <location>
        <begin position="337"/>
        <end position="447"/>
    </location>
</feature>
<dbReference type="EMBL" id="JXTC01000160">
    <property type="protein sequence ID" value="PON84544.1"/>
    <property type="molecule type" value="Genomic_DNA"/>
</dbReference>
<dbReference type="SUPFAM" id="SSF55711">
    <property type="entry name" value="Subdomain of clathrin and coatomer appendage domain"/>
    <property type="match status" value="1"/>
</dbReference>